<accession>A0ABM5U236</accession>
<gene>
    <name evidence="2" type="ORF">CulFRC58_1684</name>
</gene>
<sequence>MTHDTKCHVFDDGGNFPDTFMTFENVQAFLRITAILVVEAVWDLDALNQEDAAAAESELEGVRKVVDVVCRRIEAVEKYLEQWRECEAFQNHIAEFDQFIKEARGEVAEMNEKIKEAEEKLKEARKEQIEAMSEHIEEAEKKLKEAREASEASEVKLSDLDPEEWEDCKGMWVMGEYYNGEVFEGIIFSFYQDDVLVRIPKSGSHKWRRADQLILLPDHQRAFTSTGDPIKVDHGQWEKTHAMEEEFDTLQGEAMTPEEARELLKGTTPGPWYAISNTPFVSIVEEDSEDGEIFDFPDDGEDGPQPDHDLIAAAPVLAEIIAGMQAEYAVQVQSLSDNWYYYNGRGDWQIHPHLARWFWSAQDAHALIPYSQKEKFRIVRRYVTDVEGVEES</sequence>
<evidence type="ECO:0000313" key="3">
    <source>
        <dbReference type="Proteomes" id="UP000036185"/>
    </source>
</evidence>
<dbReference type="EMBL" id="CP011913">
    <property type="protein sequence ID" value="AKN77538.1"/>
    <property type="molecule type" value="Genomic_DNA"/>
</dbReference>
<evidence type="ECO:0000313" key="2">
    <source>
        <dbReference type="EMBL" id="AKN77538.1"/>
    </source>
</evidence>
<name>A0ABM5U236_CORUL</name>
<proteinExistence type="predicted"/>
<protein>
    <submittedName>
        <fullName evidence="2">Uncharacterized protein</fullName>
    </submittedName>
</protein>
<evidence type="ECO:0000256" key="1">
    <source>
        <dbReference type="SAM" id="Coils"/>
    </source>
</evidence>
<keyword evidence="3" id="KW-1185">Reference proteome</keyword>
<reference evidence="2 3" key="1">
    <citation type="journal article" date="2014" name="Int. J. Syst. Evol. Microbiol.">
        <title>Draft Genome Sequence of Corynebacterium ulcerans FRC58, Isolated from the Bronchitic Aspiration of a Patient in France.</title>
        <authorList>
            <person name="Silva Ado S."/>
            <person name="Barauna R.A."/>
            <person name="de Sa P.C."/>
            <person name="das Gracas D.A."/>
            <person name="Carneiro A.R."/>
            <person name="Thouvenin M."/>
            <person name="Azevedo V."/>
            <person name="Badell E."/>
            <person name="Guiso N."/>
            <person name="da Silva A.L."/>
            <person name="Ramos R.T."/>
        </authorList>
    </citation>
    <scope>NUCLEOTIDE SEQUENCE [LARGE SCALE GENOMIC DNA]</scope>
    <source>
        <strain evidence="2 3">FRC58</strain>
    </source>
</reference>
<organism evidence="2 3">
    <name type="scientific">Corynebacterium ulcerans FRC58</name>
    <dbReference type="NCBI Taxonomy" id="1408268"/>
    <lineage>
        <taxon>Bacteria</taxon>
        <taxon>Bacillati</taxon>
        <taxon>Actinomycetota</taxon>
        <taxon>Actinomycetes</taxon>
        <taxon>Mycobacteriales</taxon>
        <taxon>Corynebacteriaceae</taxon>
        <taxon>Corynebacterium</taxon>
    </lineage>
</organism>
<dbReference type="Proteomes" id="UP000036185">
    <property type="component" value="Chromosome"/>
</dbReference>
<keyword evidence="1" id="KW-0175">Coiled coil</keyword>
<feature type="coiled-coil region" evidence="1">
    <location>
        <begin position="100"/>
        <end position="156"/>
    </location>
</feature>